<gene>
    <name evidence="3" type="ORF">MM415B04971_0008</name>
</gene>
<feature type="coiled-coil region" evidence="1">
    <location>
        <begin position="103"/>
        <end position="144"/>
    </location>
</feature>
<keyword evidence="1" id="KW-0175">Coiled coil</keyword>
<name>A0A6M3LST5_9ZZZZ</name>
<feature type="region of interest" description="Disordered" evidence="2">
    <location>
        <begin position="27"/>
        <end position="48"/>
    </location>
</feature>
<reference evidence="3" key="1">
    <citation type="submission" date="2020-03" db="EMBL/GenBank/DDBJ databases">
        <title>The deep terrestrial virosphere.</title>
        <authorList>
            <person name="Holmfeldt K."/>
            <person name="Nilsson E."/>
            <person name="Simone D."/>
            <person name="Lopez-Fernandez M."/>
            <person name="Wu X."/>
            <person name="de Brujin I."/>
            <person name="Lundin D."/>
            <person name="Andersson A."/>
            <person name="Bertilsson S."/>
            <person name="Dopson M."/>
        </authorList>
    </citation>
    <scope>NUCLEOTIDE SEQUENCE</scope>
    <source>
        <strain evidence="3">MM415B04971</strain>
    </source>
</reference>
<sequence>MKSIKDPAEIRRIEGYKRPEEIQHIENYTWSYPEGPEEDETREPQPDEPEEYWKLAKCWDCKFYNKKIYACLFHDAYVPENDSCSHFEIIKERGGEIKKLKEFQQIIDTIHGLENDYNEIKEEIKSFEEQIEEKYRKIKLFEYELYKIKKIV</sequence>
<evidence type="ECO:0000256" key="2">
    <source>
        <dbReference type="SAM" id="MobiDB-lite"/>
    </source>
</evidence>
<feature type="compositionally biased region" description="Acidic residues" evidence="2">
    <location>
        <begin position="35"/>
        <end position="48"/>
    </location>
</feature>
<proteinExistence type="predicted"/>
<evidence type="ECO:0000256" key="1">
    <source>
        <dbReference type="SAM" id="Coils"/>
    </source>
</evidence>
<evidence type="ECO:0000313" key="3">
    <source>
        <dbReference type="EMBL" id="QJA96041.1"/>
    </source>
</evidence>
<organism evidence="3">
    <name type="scientific">viral metagenome</name>
    <dbReference type="NCBI Taxonomy" id="1070528"/>
    <lineage>
        <taxon>unclassified sequences</taxon>
        <taxon>metagenomes</taxon>
        <taxon>organismal metagenomes</taxon>
    </lineage>
</organism>
<dbReference type="EMBL" id="MT143365">
    <property type="protein sequence ID" value="QJA96041.1"/>
    <property type="molecule type" value="Genomic_DNA"/>
</dbReference>
<accession>A0A6M3LST5</accession>
<dbReference type="AlphaFoldDB" id="A0A6M3LST5"/>
<protein>
    <submittedName>
        <fullName evidence="3">Uncharacterized protein</fullName>
    </submittedName>
</protein>